<sequence length="179" mass="20142">MFPPSSADYSKTKILIKETEEIHCVMSNTVRWDEMKPRCEEQILRGCRLSKISCASVASALKSNPSRLQELDLRWNSLKDPDVQQLLDLVESPDYKLQTVWSVDGLSDWLTNKICSGARIFQSRLWGPTFDPTNTQIIHNNVGKASAAVKPECSLSFGDLAVFTSLNVILEIFKFSSDL</sequence>
<dbReference type="PANTHER" id="PTHR24106">
    <property type="entry name" value="NACHT, LRR AND CARD DOMAINS-CONTAINING"/>
    <property type="match status" value="1"/>
</dbReference>
<dbReference type="GeneTree" id="ENSGT01150000287850"/>
<evidence type="ECO:0000256" key="2">
    <source>
        <dbReference type="ARBA" id="ARBA00022737"/>
    </source>
</evidence>
<dbReference type="AlphaFoldDB" id="A0A3Q3A8J7"/>
<organism evidence="3 4">
    <name type="scientific">Kryptolebias marmoratus</name>
    <name type="common">Mangrove killifish</name>
    <name type="synonym">Rivulus marmoratus</name>
    <dbReference type="NCBI Taxonomy" id="37003"/>
    <lineage>
        <taxon>Eukaryota</taxon>
        <taxon>Metazoa</taxon>
        <taxon>Chordata</taxon>
        <taxon>Craniata</taxon>
        <taxon>Vertebrata</taxon>
        <taxon>Euteleostomi</taxon>
        <taxon>Actinopterygii</taxon>
        <taxon>Neopterygii</taxon>
        <taxon>Teleostei</taxon>
        <taxon>Neoteleostei</taxon>
        <taxon>Acanthomorphata</taxon>
        <taxon>Ovalentaria</taxon>
        <taxon>Atherinomorphae</taxon>
        <taxon>Cyprinodontiformes</taxon>
        <taxon>Rivulidae</taxon>
        <taxon>Kryptolebias</taxon>
    </lineage>
</organism>
<dbReference type="Ensembl" id="ENSKMAT00000012891.1">
    <property type="protein sequence ID" value="ENSKMAP00000012706.1"/>
    <property type="gene ID" value="ENSKMAG00000009528.1"/>
</dbReference>
<keyword evidence="1" id="KW-0433">Leucine-rich repeat</keyword>
<evidence type="ECO:0000256" key="1">
    <source>
        <dbReference type="ARBA" id="ARBA00022614"/>
    </source>
</evidence>
<reference evidence="3" key="2">
    <citation type="submission" date="2025-09" db="UniProtKB">
        <authorList>
            <consortium name="Ensembl"/>
        </authorList>
    </citation>
    <scope>IDENTIFICATION</scope>
</reference>
<evidence type="ECO:0000313" key="4">
    <source>
        <dbReference type="Proteomes" id="UP000264800"/>
    </source>
</evidence>
<keyword evidence="2" id="KW-0677">Repeat</keyword>
<keyword evidence="4" id="KW-1185">Reference proteome</keyword>
<dbReference type="Gene3D" id="3.80.10.10">
    <property type="entry name" value="Ribonuclease Inhibitor"/>
    <property type="match status" value="1"/>
</dbReference>
<reference evidence="3" key="1">
    <citation type="submission" date="2025-08" db="UniProtKB">
        <authorList>
            <consortium name="Ensembl"/>
        </authorList>
    </citation>
    <scope>IDENTIFICATION</scope>
</reference>
<dbReference type="InterPro" id="IPR051261">
    <property type="entry name" value="NLR"/>
</dbReference>
<name>A0A3Q3A8J7_KRYMA</name>
<dbReference type="SUPFAM" id="SSF52047">
    <property type="entry name" value="RNI-like"/>
    <property type="match status" value="1"/>
</dbReference>
<dbReference type="InterPro" id="IPR032675">
    <property type="entry name" value="LRR_dom_sf"/>
</dbReference>
<dbReference type="Proteomes" id="UP000264800">
    <property type="component" value="Unplaced"/>
</dbReference>
<accession>A0A3Q3A8J7</accession>
<evidence type="ECO:0000313" key="3">
    <source>
        <dbReference type="Ensembl" id="ENSKMAP00000012706.1"/>
    </source>
</evidence>
<proteinExistence type="predicted"/>
<protein>
    <submittedName>
        <fullName evidence="3">Uncharacterized protein</fullName>
    </submittedName>
</protein>